<name>A0A4Z0A2F8_9AGAM</name>
<dbReference type="PANTHER" id="PTHR43364">
    <property type="entry name" value="NADH-SPECIFIC METHYLGLYOXAL REDUCTASE-RELATED"/>
    <property type="match status" value="1"/>
</dbReference>
<feature type="domain" description="NADP-dependent oxidoreductase" evidence="2">
    <location>
        <begin position="21"/>
        <end position="139"/>
    </location>
</feature>
<dbReference type="GO" id="GO:0016491">
    <property type="term" value="F:oxidoreductase activity"/>
    <property type="evidence" value="ECO:0007669"/>
    <property type="project" value="UniProtKB-KW"/>
</dbReference>
<dbReference type="EMBL" id="SFCI01000235">
    <property type="protein sequence ID" value="TFY81232.1"/>
    <property type="molecule type" value="Genomic_DNA"/>
</dbReference>
<dbReference type="Pfam" id="PF00248">
    <property type="entry name" value="Aldo_ket_red"/>
    <property type="match status" value="2"/>
</dbReference>
<dbReference type="Gene3D" id="3.20.20.100">
    <property type="entry name" value="NADP-dependent oxidoreductase domain"/>
    <property type="match status" value="2"/>
</dbReference>
<dbReference type="AlphaFoldDB" id="A0A4Z0A2F8"/>
<evidence type="ECO:0000256" key="1">
    <source>
        <dbReference type="ARBA" id="ARBA00023002"/>
    </source>
</evidence>
<keyword evidence="4" id="KW-1185">Reference proteome</keyword>
<protein>
    <recommendedName>
        <fullName evidence="2">NADP-dependent oxidoreductase domain-containing protein</fullName>
    </recommendedName>
</protein>
<gene>
    <name evidence="3" type="ORF">EWM64_g2781</name>
</gene>
<dbReference type="PANTHER" id="PTHR43364:SF4">
    <property type="entry name" value="NAD(P)-LINKED OXIDOREDUCTASE SUPERFAMILY PROTEIN"/>
    <property type="match status" value="1"/>
</dbReference>
<reference evidence="3 4" key="1">
    <citation type="submission" date="2019-02" db="EMBL/GenBank/DDBJ databases">
        <title>Genome sequencing of the rare red list fungi Hericium alpestre (H. flagellum).</title>
        <authorList>
            <person name="Buettner E."/>
            <person name="Kellner H."/>
        </authorList>
    </citation>
    <scope>NUCLEOTIDE SEQUENCE [LARGE SCALE GENOMIC DNA]</scope>
    <source>
        <strain evidence="3 4">DSM 108284</strain>
    </source>
</reference>
<dbReference type="STRING" id="135208.A0A4Z0A2F8"/>
<comment type="caution">
    <text evidence="3">The sequence shown here is derived from an EMBL/GenBank/DDBJ whole genome shotgun (WGS) entry which is preliminary data.</text>
</comment>
<dbReference type="SUPFAM" id="SSF51430">
    <property type="entry name" value="NAD(P)-linked oxidoreductase"/>
    <property type="match status" value="1"/>
</dbReference>
<evidence type="ECO:0000313" key="4">
    <source>
        <dbReference type="Proteomes" id="UP000298061"/>
    </source>
</evidence>
<accession>A0A4Z0A2F8</accession>
<sequence length="307" mass="34111">MASRKVPSVRLGNSGLKVSRLILGCGAYGSSGWQPWIVNEEDTIKLIKAAYDLGIQTFDTADAYSNGGSEVVLGKAIKQHDLPRDEIVVMTKSEWYYNLHEKAEANGYVNQFGLSRKHIFAGVQASLRRLGLDYVDVLFYYALIHNLTPFIAMQDQYSLLYREEEREMLPTLKVSSLLSRPVRCSLAPAFRCGVYALVALARGLLTHPLEEKTYRSSTDRFGIPLLQGGGKDIIKRVEETAKRRGISMAQIALAWHLHKDGITTPVIGASTEAKLNDLIGALDVELDDQEISYLEAAYKPMPIIGHP</sequence>
<dbReference type="Proteomes" id="UP000298061">
    <property type="component" value="Unassembled WGS sequence"/>
</dbReference>
<proteinExistence type="predicted"/>
<keyword evidence="1" id="KW-0560">Oxidoreductase</keyword>
<dbReference type="InterPro" id="IPR036812">
    <property type="entry name" value="NAD(P)_OxRdtase_dom_sf"/>
</dbReference>
<organism evidence="3 4">
    <name type="scientific">Hericium alpestre</name>
    <dbReference type="NCBI Taxonomy" id="135208"/>
    <lineage>
        <taxon>Eukaryota</taxon>
        <taxon>Fungi</taxon>
        <taxon>Dikarya</taxon>
        <taxon>Basidiomycota</taxon>
        <taxon>Agaricomycotina</taxon>
        <taxon>Agaricomycetes</taxon>
        <taxon>Russulales</taxon>
        <taxon>Hericiaceae</taxon>
        <taxon>Hericium</taxon>
    </lineage>
</organism>
<dbReference type="InterPro" id="IPR023210">
    <property type="entry name" value="NADP_OxRdtase_dom"/>
</dbReference>
<evidence type="ECO:0000313" key="3">
    <source>
        <dbReference type="EMBL" id="TFY81232.1"/>
    </source>
</evidence>
<dbReference type="InterPro" id="IPR050523">
    <property type="entry name" value="AKR_Detox_Biosynth"/>
</dbReference>
<dbReference type="OrthoDB" id="48988at2759"/>
<feature type="domain" description="NADP-dependent oxidoreductase" evidence="2">
    <location>
        <begin position="145"/>
        <end position="298"/>
    </location>
</feature>
<evidence type="ECO:0000259" key="2">
    <source>
        <dbReference type="Pfam" id="PF00248"/>
    </source>
</evidence>